<dbReference type="HOGENOM" id="CLU_1343603_0_0_1"/>
<accession>T0MI29</accession>
<protein>
    <submittedName>
        <fullName evidence="1">Uncharacterized protein</fullName>
    </submittedName>
</protein>
<evidence type="ECO:0000313" key="2">
    <source>
        <dbReference type="Proteomes" id="UP000053780"/>
    </source>
</evidence>
<name>T0MI29_9MICR</name>
<keyword evidence="2" id="KW-1185">Reference proteome</keyword>
<dbReference type="Proteomes" id="UP000053780">
    <property type="component" value="Unassembled WGS sequence"/>
</dbReference>
<dbReference type="VEuPathDB" id="MicrosporidiaDB:NAPIS_ORF01809"/>
<evidence type="ECO:0000313" key="1">
    <source>
        <dbReference type="EMBL" id="EQB60635.1"/>
    </source>
</evidence>
<sequence length="204" mass="24221">MSEEDQDMEKMQKDETILQNKKVLKSKKSLKRKLESTNEIINQQFKQKNDDFYLNAYIKRSIKRLIGNAKMRMFGFTFINYNNKQNVHFFNNWKVILKDHVGIDTYGEISPTDISMVNFKENAHIGLNQFYKNFTPEWLISELKNLINCDNRLICKIAEFLDKSDIENKELFVECENNDILYTTGVTDEFSKFILKDLDIIIFN</sequence>
<reference evidence="1 2" key="1">
    <citation type="journal article" date="2013" name="BMC Genomics">
        <title>Genome sequencing and comparative genomics of honey bee microsporidia, Nosema apis reveal novel insights into host-parasite interactions.</title>
        <authorList>
            <person name="Chen Yp."/>
            <person name="Pettis J.S."/>
            <person name="Zhao Y."/>
            <person name="Liu X."/>
            <person name="Tallon L.J."/>
            <person name="Sadzewicz L.D."/>
            <person name="Li R."/>
            <person name="Zheng H."/>
            <person name="Huang S."/>
            <person name="Zhang X."/>
            <person name="Hamilton M.C."/>
            <person name="Pernal S.F."/>
            <person name="Melathopoulos A.P."/>
            <person name="Yan X."/>
            <person name="Evans J.D."/>
        </authorList>
    </citation>
    <scope>NUCLEOTIDE SEQUENCE [LARGE SCALE GENOMIC DNA]</scope>
    <source>
        <strain evidence="1 2">BRL 01</strain>
    </source>
</reference>
<gene>
    <name evidence="1" type="ORF">NAPIS_ORF01809</name>
</gene>
<proteinExistence type="predicted"/>
<organism evidence="1 2">
    <name type="scientific">Vairimorpha apis BRL 01</name>
    <dbReference type="NCBI Taxonomy" id="1037528"/>
    <lineage>
        <taxon>Eukaryota</taxon>
        <taxon>Fungi</taxon>
        <taxon>Fungi incertae sedis</taxon>
        <taxon>Microsporidia</taxon>
        <taxon>Nosematidae</taxon>
        <taxon>Vairimorpha</taxon>
    </lineage>
</organism>
<dbReference type="OrthoDB" id="2192264at2759"/>
<dbReference type="AlphaFoldDB" id="T0MI29"/>
<dbReference type="EMBL" id="KE647266">
    <property type="protein sequence ID" value="EQB60635.1"/>
    <property type="molecule type" value="Genomic_DNA"/>
</dbReference>